<evidence type="ECO:0000256" key="1">
    <source>
        <dbReference type="ARBA" id="ARBA00003456"/>
    </source>
</evidence>
<dbReference type="GO" id="GO:0045259">
    <property type="term" value="C:proton-transporting ATP synthase complex"/>
    <property type="evidence" value="ECO:0007669"/>
    <property type="project" value="UniProtKB-KW"/>
</dbReference>
<dbReference type="PANTHER" id="PTHR11693">
    <property type="entry name" value="ATP SYNTHASE GAMMA CHAIN"/>
    <property type="match status" value="1"/>
</dbReference>
<dbReference type="GO" id="GO:0046933">
    <property type="term" value="F:proton-transporting ATP synthase activity, rotational mechanism"/>
    <property type="evidence" value="ECO:0007669"/>
    <property type="project" value="UniProtKB-UniRule"/>
</dbReference>
<dbReference type="InterPro" id="IPR000131">
    <property type="entry name" value="ATP_synth_F1_gsu"/>
</dbReference>
<dbReference type="RefSeq" id="WP_193737077.1">
    <property type="nucleotide sequence ID" value="NZ_CP063304.1"/>
</dbReference>
<dbReference type="SUPFAM" id="SSF52943">
    <property type="entry name" value="ATP synthase (F1-ATPase), gamma subunit"/>
    <property type="match status" value="1"/>
</dbReference>
<protein>
    <recommendedName>
        <fullName evidence="10">ATP synthase gamma chain</fullName>
    </recommendedName>
    <alternativeName>
        <fullName evidence="10">ATP synthase F1 sector gamma subunit</fullName>
    </alternativeName>
    <alternativeName>
        <fullName evidence="10">F-ATPase gamma subunit</fullName>
    </alternativeName>
</protein>
<evidence type="ECO:0000313" key="12">
    <source>
        <dbReference type="Proteomes" id="UP000593601"/>
    </source>
</evidence>
<dbReference type="PRINTS" id="PR00126">
    <property type="entry name" value="ATPASEGAMMA"/>
</dbReference>
<comment type="subcellular location">
    <subcellularLocation>
        <location evidence="10">Cell membrane</location>
        <topology evidence="10">Peripheral membrane protein</topology>
    </subcellularLocation>
    <subcellularLocation>
        <location evidence="2">Membrane</location>
        <topology evidence="2">Peripheral membrane protein</topology>
    </subcellularLocation>
</comment>
<keyword evidence="7 10" id="KW-0472">Membrane</keyword>
<reference evidence="11 12" key="1">
    <citation type="submission" date="2020-10" db="EMBL/GenBank/DDBJ databases">
        <title>Blautia liquoris sp.nov., isolated from the mud in a fermentation cellar used for the production of Chinese strong-flavoured liquor.</title>
        <authorList>
            <person name="Lu L."/>
        </authorList>
    </citation>
    <scope>NUCLEOTIDE SEQUENCE [LARGE SCALE GENOMIC DNA]</scope>
    <source>
        <strain evidence="11 12">LZLJ-3</strain>
    </source>
</reference>
<dbReference type="KEGG" id="bliq:INP51_07555"/>
<sequence>MSSMRDIQMRISNVTSVKQIVKAMDMVASTKLHKARAQLLGVRPIYYELKRKVDELGTDETAASHPFFRNTKVDKSLYIILTSDRGLSGSYNANVFSKALEHMNQGKNEQIISVGSKGNEFFKKHHKNVIHTVVDVADAKVYYSSEKVANRLIDVYLSGKVQEVFIVYTHFENVLQYQPIVERILPLSIQKDSDSNDGKVLASDIKYEPDVETFIGHLIPLFLHMNLFRAYCESHTSEQAARMVNMDAAEKNASDLIDQLNHQYNRRRQADITQELAEIVGSVNVLSKGGIDDS</sequence>
<accession>A0A7M2RKA8</accession>
<keyword evidence="12" id="KW-1185">Reference proteome</keyword>
<dbReference type="Pfam" id="PF00231">
    <property type="entry name" value="ATP-synt"/>
    <property type="match status" value="1"/>
</dbReference>
<dbReference type="GO" id="GO:0005524">
    <property type="term" value="F:ATP binding"/>
    <property type="evidence" value="ECO:0007669"/>
    <property type="project" value="UniProtKB-UniRule"/>
</dbReference>
<proteinExistence type="inferred from homology"/>
<comment type="subunit">
    <text evidence="10">F-type ATPases have 2 components, CF(1) - the catalytic core - and CF(0) - the membrane proton channel. CF(1) has five subunits: alpha(3), beta(3), gamma(1), delta(1), epsilon(1). CF(0) has three main subunits: a, b and c.</text>
</comment>
<keyword evidence="4 10" id="KW-0813">Transport</keyword>
<dbReference type="NCBIfam" id="TIGR01146">
    <property type="entry name" value="ATPsyn_F1gamma"/>
    <property type="match status" value="1"/>
</dbReference>
<dbReference type="GO" id="GO:0005886">
    <property type="term" value="C:plasma membrane"/>
    <property type="evidence" value="ECO:0007669"/>
    <property type="project" value="UniProtKB-SubCell"/>
</dbReference>
<evidence type="ECO:0000256" key="7">
    <source>
        <dbReference type="ARBA" id="ARBA00023136"/>
    </source>
</evidence>
<evidence type="ECO:0000256" key="4">
    <source>
        <dbReference type="ARBA" id="ARBA00022448"/>
    </source>
</evidence>
<dbReference type="EMBL" id="CP063304">
    <property type="protein sequence ID" value="QOV20763.1"/>
    <property type="molecule type" value="Genomic_DNA"/>
</dbReference>
<dbReference type="PANTHER" id="PTHR11693:SF22">
    <property type="entry name" value="ATP SYNTHASE SUBUNIT GAMMA, MITOCHONDRIAL"/>
    <property type="match status" value="1"/>
</dbReference>
<evidence type="ECO:0000256" key="3">
    <source>
        <dbReference type="ARBA" id="ARBA00007681"/>
    </source>
</evidence>
<evidence type="ECO:0000256" key="5">
    <source>
        <dbReference type="ARBA" id="ARBA00022781"/>
    </source>
</evidence>
<keyword evidence="5 10" id="KW-0375">Hydrogen ion transport</keyword>
<dbReference type="GO" id="GO:0042777">
    <property type="term" value="P:proton motive force-driven plasma membrane ATP synthesis"/>
    <property type="evidence" value="ECO:0007669"/>
    <property type="project" value="UniProtKB-UniRule"/>
</dbReference>
<name>A0A7M2RKA8_9FIRM</name>
<comment type="similarity">
    <text evidence="3 10">Belongs to the ATPase gamma chain family.</text>
</comment>
<dbReference type="CDD" id="cd12151">
    <property type="entry name" value="F1-ATPase_gamma"/>
    <property type="match status" value="1"/>
</dbReference>
<keyword evidence="6 10" id="KW-0406">Ion transport</keyword>
<evidence type="ECO:0000256" key="10">
    <source>
        <dbReference type="HAMAP-Rule" id="MF_00815"/>
    </source>
</evidence>
<dbReference type="Gene3D" id="3.40.1380.10">
    <property type="match status" value="1"/>
</dbReference>
<evidence type="ECO:0000256" key="8">
    <source>
        <dbReference type="ARBA" id="ARBA00023196"/>
    </source>
</evidence>
<evidence type="ECO:0000256" key="2">
    <source>
        <dbReference type="ARBA" id="ARBA00004170"/>
    </source>
</evidence>
<dbReference type="AlphaFoldDB" id="A0A7M2RKA8"/>
<dbReference type="InterPro" id="IPR035968">
    <property type="entry name" value="ATP_synth_F1_ATPase_gsu"/>
</dbReference>
<keyword evidence="9 10" id="KW-0066">ATP synthesis</keyword>
<keyword evidence="10" id="KW-1003">Cell membrane</keyword>
<dbReference type="Gene3D" id="1.10.287.80">
    <property type="entry name" value="ATP synthase, gamma subunit, helix hairpin domain"/>
    <property type="match status" value="1"/>
</dbReference>
<comment type="function">
    <text evidence="1 10">Produces ATP from ADP in the presence of a proton gradient across the membrane. The gamma chain is believed to be important in regulating ATPase activity and the flow of protons through the CF(0) complex.</text>
</comment>
<gene>
    <name evidence="10 11" type="primary">atpG</name>
    <name evidence="11" type="ORF">INP51_07555</name>
</gene>
<evidence type="ECO:0000313" key="11">
    <source>
        <dbReference type="EMBL" id="QOV20763.1"/>
    </source>
</evidence>
<dbReference type="Proteomes" id="UP000593601">
    <property type="component" value="Chromosome"/>
</dbReference>
<evidence type="ECO:0000256" key="6">
    <source>
        <dbReference type="ARBA" id="ARBA00023065"/>
    </source>
</evidence>
<keyword evidence="8 10" id="KW-0139">CF(1)</keyword>
<dbReference type="HAMAP" id="MF_00815">
    <property type="entry name" value="ATP_synth_gamma_bact"/>
    <property type="match status" value="1"/>
</dbReference>
<evidence type="ECO:0000256" key="9">
    <source>
        <dbReference type="ARBA" id="ARBA00023310"/>
    </source>
</evidence>
<organism evidence="11 12">
    <name type="scientific">Blautia liquoris</name>
    <dbReference type="NCBI Taxonomy" id="2779518"/>
    <lineage>
        <taxon>Bacteria</taxon>
        <taxon>Bacillati</taxon>
        <taxon>Bacillota</taxon>
        <taxon>Clostridia</taxon>
        <taxon>Lachnospirales</taxon>
        <taxon>Lachnospiraceae</taxon>
        <taxon>Blautia</taxon>
    </lineage>
</organism>